<dbReference type="Proteomes" id="UP000051936">
    <property type="component" value="Unassembled WGS sequence"/>
</dbReference>
<keyword evidence="2" id="KW-1185">Reference proteome</keyword>
<protein>
    <submittedName>
        <fullName evidence="1">Uncharacterized protein</fullName>
    </submittedName>
</protein>
<proteinExistence type="predicted"/>
<evidence type="ECO:0000313" key="2">
    <source>
        <dbReference type="Proteomes" id="UP000051936"/>
    </source>
</evidence>
<gene>
    <name evidence="1" type="ORF">AOQ71_10735</name>
</gene>
<accession>A0A0R3E396</accession>
<evidence type="ECO:0000313" key="1">
    <source>
        <dbReference type="EMBL" id="KRQ14894.1"/>
    </source>
</evidence>
<reference evidence="1 2" key="1">
    <citation type="submission" date="2015-09" db="EMBL/GenBank/DDBJ databases">
        <title>Draft Genome Sequence of Bradyrhizobium manausense Strain BR 3351T, a Novel Symbiotic Nitrogen-Fixing Alphaproteobacterium Isolated from Brazilian Amazon Rain Forest.</title>
        <authorList>
            <person name="De Araujo J.L."/>
            <person name="Zilli J.E."/>
        </authorList>
    </citation>
    <scope>NUCLEOTIDE SEQUENCE [LARGE SCALE GENOMIC DNA]</scope>
    <source>
        <strain evidence="1 2">BR3351</strain>
    </source>
</reference>
<dbReference type="AlphaFoldDB" id="A0A0R3E396"/>
<organism evidence="1 2">
    <name type="scientific">Bradyrhizobium manausense</name>
    <dbReference type="NCBI Taxonomy" id="989370"/>
    <lineage>
        <taxon>Bacteria</taxon>
        <taxon>Pseudomonadati</taxon>
        <taxon>Pseudomonadota</taxon>
        <taxon>Alphaproteobacteria</taxon>
        <taxon>Hyphomicrobiales</taxon>
        <taxon>Nitrobacteraceae</taxon>
        <taxon>Bradyrhizobium</taxon>
    </lineage>
</organism>
<comment type="caution">
    <text evidence="1">The sequence shown here is derived from an EMBL/GenBank/DDBJ whole genome shotgun (WGS) entry which is preliminary data.</text>
</comment>
<dbReference type="EMBL" id="LJYG01000045">
    <property type="protein sequence ID" value="KRQ14894.1"/>
    <property type="molecule type" value="Genomic_DNA"/>
</dbReference>
<sequence>MGRDRDGEIKIISPPFIQTSVRYASMRQIHAALDHSHRGDFECAATLAAAACGMLPAIDSAALPASEALSARVETVAHWLAHGTILDRTGNSRREETIAIRTAEVRIAIHVAIKRFDAAFPEQKTPQMMSFKRAHRFCEEHAIGTKQTAGG</sequence>
<name>A0A0R3E396_9BRAD</name>